<evidence type="ECO:0000313" key="4">
    <source>
        <dbReference type="Proteomes" id="UP001215151"/>
    </source>
</evidence>
<dbReference type="Gene3D" id="3.40.970.10">
    <property type="entry name" value="Ribonuclease H1, N-terminal domain"/>
    <property type="match status" value="1"/>
</dbReference>
<feature type="region of interest" description="Disordered" evidence="1">
    <location>
        <begin position="212"/>
        <end position="243"/>
    </location>
</feature>
<protein>
    <recommendedName>
        <fullName evidence="2">Ribonuclease H1 N-terminal domain-containing protein</fullName>
    </recommendedName>
</protein>
<proteinExistence type="predicted"/>
<keyword evidence="4" id="KW-1185">Reference proteome</keyword>
<organism evidence="3 4">
    <name type="scientific">Trametes cubensis</name>
    <dbReference type="NCBI Taxonomy" id="1111947"/>
    <lineage>
        <taxon>Eukaryota</taxon>
        <taxon>Fungi</taxon>
        <taxon>Dikarya</taxon>
        <taxon>Basidiomycota</taxon>
        <taxon>Agaricomycotina</taxon>
        <taxon>Agaricomycetes</taxon>
        <taxon>Polyporales</taxon>
        <taxon>Polyporaceae</taxon>
        <taxon>Trametes</taxon>
    </lineage>
</organism>
<reference evidence="3" key="1">
    <citation type="submission" date="2022-11" db="EMBL/GenBank/DDBJ databases">
        <title>Genome Sequence of Cubamyces cubensis.</title>
        <authorList>
            <person name="Buettner E."/>
        </authorList>
    </citation>
    <scope>NUCLEOTIDE SEQUENCE</scope>
    <source>
        <strain evidence="3">MPL-01</strain>
    </source>
</reference>
<dbReference type="InterPro" id="IPR009027">
    <property type="entry name" value="Ribosomal_bL9/RNase_H1_N"/>
</dbReference>
<dbReference type="EMBL" id="JAPEVG010000750">
    <property type="protein sequence ID" value="KAJ8455627.1"/>
    <property type="molecule type" value="Genomic_DNA"/>
</dbReference>
<dbReference type="Proteomes" id="UP001215151">
    <property type="component" value="Unassembled WGS sequence"/>
</dbReference>
<dbReference type="Pfam" id="PF01693">
    <property type="entry name" value="Cauli_VI"/>
    <property type="match status" value="1"/>
</dbReference>
<evidence type="ECO:0000259" key="2">
    <source>
        <dbReference type="Pfam" id="PF01693"/>
    </source>
</evidence>
<sequence length="319" mass="34485">MGKIDQAVIDDFDSLAVALGSTPKFNNQNEIIPIGARDPRGKVYVVWVGRGIGLFYNWGLTGAMVKGFPGAMYKGFRSLEDARRGWYGGPKSVSDWTPPAPRPAVLTPTSKQREPEAQSHIPVPIHPPPLVHVRLPADVAVESDSSDDDIGDDPRFPGRRAPHSASVPSLLTPGTVSAATIPTPPSEASTLSKPTKARPLKVTMTARGFWGAKPASPASKRVATSSRTTADPPATTGRDSPELSYDRVRVRKGEYVFVVLRGDLPGIYFDRTTALVSAGCRPGMKIVPFKSLSRAAWFFTQQYMKHRVGVPVVDVSDDE</sequence>
<comment type="caution">
    <text evidence="3">The sequence shown here is derived from an EMBL/GenBank/DDBJ whole genome shotgun (WGS) entry which is preliminary data.</text>
</comment>
<name>A0AAD7TIC9_9APHY</name>
<feature type="domain" description="Ribonuclease H1 N-terminal" evidence="2">
    <location>
        <begin position="42"/>
        <end position="83"/>
    </location>
</feature>
<feature type="region of interest" description="Disordered" evidence="1">
    <location>
        <begin position="90"/>
        <end position="128"/>
    </location>
</feature>
<accession>A0AAD7TIC9</accession>
<dbReference type="SUPFAM" id="SSF55658">
    <property type="entry name" value="L9 N-domain-like"/>
    <property type="match status" value="1"/>
</dbReference>
<dbReference type="InterPro" id="IPR011320">
    <property type="entry name" value="RNase_H1_N"/>
</dbReference>
<dbReference type="AlphaFoldDB" id="A0AAD7TIC9"/>
<evidence type="ECO:0000313" key="3">
    <source>
        <dbReference type="EMBL" id="KAJ8455627.1"/>
    </source>
</evidence>
<dbReference type="InterPro" id="IPR037056">
    <property type="entry name" value="RNase_H1_N_sf"/>
</dbReference>
<gene>
    <name evidence="3" type="ORF">ONZ51_g12381</name>
</gene>
<feature type="region of interest" description="Disordered" evidence="1">
    <location>
        <begin position="141"/>
        <end position="174"/>
    </location>
</feature>
<evidence type="ECO:0000256" key="1">
    <source>
        <dbReference type="SAM" id="MobiDB-lite"/>
    </source>
</evidence>